<evidence type="ECO:0000313" key="2">
    <source>
        <dbReference type="Proteomes" id="UP001596039"/>
    </source>
</evidence>
<evidence type="ECO:0000313" key="1">
    <source>
        <dbReference type="EMBL" id="MFC5503194.1"/>
    </source>
</evidence>
<organism evidence="1 2">
    <name type="scientific">Lysinimonas soli</name>
    <dbReference type="NCBI Taxonomy" id="1074233"/>
    <lineage>
        <taxon>Bacteria</taxon>
        <taxon>Bacillati</taxon>
        <taxon>Actinomycetota</taxon>
        <taxon>Actinomycetes</taxon>
        <taxon>Micrococcales</taxon>
        <taxon>Microbacteriaceae</taxon>
        <taxon>Lysinimonas</taxon>
    </lineage>
</organism>
<proteinExistence type="predicted"/>
<protein>
    <submittedName>
        <fullName evidence="1">Uncharacterized protein</fullName>
    </submittedName>
</protein>
<dbReference type="EMBL" id="JBHSMG010000003">
    <property type="protein sequence ID" value="MFC5503194.1"/>
    <property type="molecule type" value="Genomic_DNA"/>
</dbReference>
<comment type="caution">
    <text evidence="1">The sequence shown here is derived from an EMBL/GenBank/DDBJ whole genome shotgun (WGS) entry which is preliminary data.</text>
</comment>
<accession>A0ABW0NUG7</accession>
<dbReference type="Proteomes" id="UP001596039">
    <property type="component" value="Unassembled WGS sequence"/>
</dbReference>
<keyword evidence="2" id="KW-1185">Reference proteome</keyword>
<gene>
    <name evidence="1" type="ORF">ACFPJ4_13175</name>
</gene>
<reference evidence="2" key="1">
    <citation type="journal article" date="2019" name="Int. J. Syst. Evol. Microbiol.">
        <title>The Global Catalogue of Microorganisms (GCM) 10K type strain sequencing project: providing services to taxonomists for standard genome sequencing and annotation.</title>
        <authorList>
            <consortium name="The Broad Institute Genomics Platform"/>
            <consortium name="The Broad Institute Genome Sequencing Center for Infectious Disease"/>
            <person name="Wu L."/>
            <person name="Ma J."/>
        </authorList>
    </citation>
    <scope>NUCLEOTIDE SEQUENCE [LARGE SCALE GENOMIC DNA]</scope>
    <source>
        <strain evidence="2">CGMCC 4.6997</strain>
    </source>
</reference>
<sequence length="366" mass="38894">MPQPIRVSAPPTGEVFFPLASNAHSLVAGAGIGSVRGRLKTAAILYQHVLVEAGQVTIHAGANASMAWRDGFDPSQLPEWQSTRQRSLAQGGSFYASVAPEASYGVPSPGPTVEIVNSVASIAWAPTFHPFARELPKDQDWLTFGFPGDVDPSFDSLLTALKRVDAHNPALDRLVSEHFVKSQLIDDVAKDLVTGASGGWDVSVDSFHARVFAARSAADANLKVRAFALPILVPGVRSLPWEEIAKIRKAKSIELLRATLREVEVEAYEIAIAGGDIERAVHSTFQKKIAAATSGVDRLLPTAGMALANLTIGLAAGYATIGLGWYGPIASLAPAATIATIDVASRLKARRQRSWIGLFQAMAESS</sequence>
<name>A0ABW0NUG7_9MICO</name>
<dbReference type="RefSeq" id="WP_386740905.1">
    <property type="nucleotide sequence ID" value="NZ_JBHSMG010000003.1"/>
</dbReference>